<keyword evidence="4" id="KW-1185">Reference proteome</keyword>
<keyword evidence="1" id="KW-0812">Transmembrane</keyword>
<name>H1Z0Y4_9EURY</name>
<dbReference type="HOGENOM" id="CLU_060688_0_0_2"/>
<feature type="domain" description="DUF4350" evidence="2">
    <location>
        <begin position="33"/>
        <end position="228"/>
    </location>
</feature>
<keyword evidence="1" id="KW-1133">Transmembrane helix</keyword>
<dbReference type="AlphaFoldDB" id="H1Z0Y4"/>
<sequence>MRSWHIAFFGLLILALLVADVHFSGNDTEFSHYNYNWNGTSQFYDDAGSKIITDYSNLYGRKNSTLLMIEPDGKFTSSEITALMRFLRDGNKIFISDEPGNSNTLLGILGTGLSVTPGNLSSADMEYNNKRFIICYPYKEDGITAGVESVALNSPSVAEGGISLMRSSFLSWIDTNGNGKADATEPLGKRSVMVRDEAGQVYLLSDSSLFINRMYGYKRLRDNDRFIQNIMGLSDNLLVEYRHSAAASADGLSGILGALKSTDFIKISVIIIVTLLTILALARKEK</sequence>
<protein>
    <recommendedName>
        <fullName evidence="2">DUF4350 domain-containing protein</fullName>
    </recommendedName>
</protein>
<evidence type="ECO:0000313" key="4">
    <source>
        <dbReference type="Proteomes" id="UP000005741"/>
    </source>
</evidence>
<dbReference type="PATRIC" id="fig|937775.9.peg.375"/>
<feature type="transmembrane region" description="Helical" evidence="1">
    <location>
        <begin position="264"/>
        <end position="282"/>
    </location>
</feature>
<dbReference type="RefSeq" id="WP_004076099.1">
    <property type="nucleotide sequence ID" value="NZ_CM001436.1"/>
</dbReference>
<dbReference type="STRING" id="937775.Metlim_0319"/>
<evidence type="ECO:0000259" key="2">
    <source>
        <dbReference type="Pfam" id="PF14258"/>
    </source>
</evidence>
<organism evidence="3 4">
    <name type="scientific">Methanoplanus limicola DSM 2279</name>
    <dbReference type="NCBI Taxonomy" id="937775"/>
    <lineage>
        <taxon>Archaea</taxon>
        <taxon>Methanobacteriati</taxon>
        <taxon>Methanobacteriota</taxon>
        <taxon>Stenosarchaea group</taxon>
        <taxon>Methanomicrobia</taxon>
        <taxon>Methanomicrobiales</taxon>
        <taxon>Methanomicrobiaceae</taxon>
        <taxon>Methanoplanus</taxon>
    </lineage>
</organism>
<dbReference type="InterPro" id="IPR025646">
    <property type="entry name" value="DUF4350"/>
</dbReference>
<dbReference type="InParanoid" id="H1Z0Y4"/>
<dbReference type="Pfam" id="PF14258">
    <property type="entry name" value="DUF4350"/>
    <property type="match status" value="1"/>
</dbReference>
<dbReference type="Proteomes" id="UP000005741">
    <property type="component" value="Chromosome"/>
</dbReference>
<proteinExistence type="predicted"/>
<evidence type="ECO:0000256" key="1">
    <source>
        <dbReference type="SAM" id="Phobius"/>
    </source>
</evidence>
<dbReference type="OrthoDB" id="372296at2157"/>
<evidence type="ECO:0000313" key="3">
    <source>
        <dbReference type="EMBL" id="EHQ34460.1"/>
    </source>
</evidence>
<reference evidence="3 4" key="1">
    <citation type="submission" date="2011-10" db="EMBL/GenBank/DDBJ databases">
        <title>The Improved High-Quality Draft genome of Methanoplanus limicola DSM 2279.</title>
        <authorList>
            <consortium name="US DOE Joint Genome Institute (JGI-PGF)"/>
            <person name="Lucas S."/>
            <person name="Copeland A."/>
            <person name="Lapidus A."/>
            <person name="Glavina del Rio T."/>
            <person name="Dalin E."/>
            <person name="Tice H."/>
            <person name="Bruce D."/>
            <person name="Goodwin L."/>
            <person name="Pitluck S."/>
            <person name="Peters L."/>
            <person name="Mikhailova N."/>
            <person name="Lu M."/>
            <person name="Kyrpides N."/>
            <person name="Mavromatis K."/>
            <person name="Ivanova N."/>
            <person name="Markowitz V."/>
            <person name="Cheng J.-F."/>
            <person name="Hugenholtz P."/>
            <person name="Woyke T."/>
            <person name="Wu D."/>
            <person name="Wirth R."/>
            <person name="Brambilla E.-M."/>
            <person name="Klenk H.-P."/>
            <person name="Eisen J.A."/>
        </authorList>
    </citation>
    <scope>NUCLEOTIDE SEQUENCE [LARGE SCALE GENOMIC DNA]</scope>
    <source>
        <strain evidence="3 4">DSM 2279</strain>
    </source>
</reference>
<accession>H1Z0Y4</accession>
<keyword evidence="1" id="KW-0472">Membrane</keyword>
<gene>
    <name evidence="3" type="ORF">Metlim_0319</name>
</gene>
<dbReference type="EMBL" id="CM001436">
    <property type="protein sequence ID" value="EHQ34460.1"/>
    <property type="molecule type" value="Genomic_DNA"/>
</dbReference>